<comment type="similarity">
    <text evidence="1">Belongs to the HyuE racemase family.</text>
</comment>
<dbReference type="InterPro" id="IPR053714">
    <property type="entry name" value="Iso_Racemase_Enz_sf"/>
</dbReference>
<dbReference type="PANTHER" id="PTHR28047:SF5">
    <property type="entry name" value="PROTEIN DCG1"/>
    <property type="match status" value="1"/>
</dbReference>
<sequence>MERTLTDTIHVINPNSSAHVTQAIALAAAPFQAAGRDVICVSMSDGPKGIETETDLQDSVPPMLRYALEKETEAAAFVVACFSDPGLFLLRERLRRPVFGIAECGALAAMLLGRRLGVISILQAAVPRHLRYFAAMGIGERLAGDRAIGLGVAELKDREAMFARMVETGQILKRQDGADVILMGGAAMSGIRASLEHELGIPVVDPTQAAIAMADGFTKLNRPGNIK</sequence>
<dbReference type="InterPro" id="IPR052186">
    <property type="entry name" value="Hydantoin_racemase-like"/>
</dbReference>
<reference evidence="2" key="1">
    <citation type="submission" date="2020-11" db="EMBL/GenBank/DDBJ databases">
        <authorList>
            <person name="Kim M.K."/>
        </authorList>
    </citation>
    <scope>NUCLEOTIDE SEQUENCE</scope>
    <source>
        <strain evidence="2">BT350</strain>
    </source>
</reference>
<dbReference type="InterPro" id="IPR015942">
    <property type="entry name" value="Asp/Glu/hydantoin_racemase"/>
</dbReference>
<dbReference type="Pfam" id="PF01177">
    <property type="entry name" value="Asp_Glu_race"/>
    <property type="match status" value="1"/>
</dbReference>
<dbReference type="Gene3D" id="3.40.50.12500">
    <property type="match status" value="1"/>
</dbReference>
<keyword evidence="3" id="KW-1185">Reference proteome</keyword>
<dbReference type="PANTHER" id="PTHR28047">
    <property type="entry name" value="PROTEIN DCG1"/>
    <property type="match status" value="1"/>
</dbReference>
<dbReference type="AlphaFoldDB" id="A0A931BRB4"/>
<proteinExistence type="inferred from homology"/>
<comment type="caution">
    <text evidence="2">The sequence shown here is derived from an EMBL/GenBank/DDBJ whole genome shotgun (WGS) entry which is preliminary data.</text>
</comment>
<evidence type="ECO:0000256" key="1">
    <source>
        <dbReference type="ARBA" id="ARBA00038414"/>
    </source>
</evidence>
<evidence type="ECO:0000313" key="2">
    <source>
        <dbReference type="EMBL" id="MBF9235481.1"/>
    </source>
</evidence>
<organism evidence="2 3">
    <name type="scientific">Microvirga alba</name>
    <dbReference type="NCBI Taxonomy" id="2791025"/>
    <lineage>
        <taxon>Bacteria</taxon>
        <taxon>Pseudomonadati</taxon>
        <taxon>Pseudomonadota</taxon>
        <taxon>Alphaproteobacteria</taxon>
        <taxon>Hyphomicrobiales</taxon>
        <taxon>Methylobacteriaceae</taxon>
        <taxon>Microvirga</taxon>
    </lineage>
</organism>
<protein>
    <submittedName>
        <fullName evidence="2">Asp/Glu racemase</fullName>
    </submittedName>
</protein>
<name>A0A931BRB4_9HYPH</name>
<dbReference type="GO" id="GO:0047661">
    <property type="term" value="F:amino-acid racemase activity"/>
    <property type="evidence" value="ECO:0007669"/>
    <property type="project" value="InterPro"/>
</dbReference>
<gene>
    <name evidence="2" type="ORF">I2H38_19140</name>
</gene>
<dbReference type="EMBL" id="JADQDO010000014">
    <property type="protein sequence ID" value="MBF9235481.1"/>
    <property type="molecule type" value="Genomic_DNA"/>
</dbReference>
<dbReference type="Proteomes" id="UP000599312">
    <property type="component" value="Unassembled WGS sequence"/>
</dbReference>
<evidence type="ECO:0000313" key="3">
    <source>
        <dbReference type="Proteomes" id="UP000599312"/>
    </source>
</evidence>
<accession>A0A931BRB4</accession>